<feature type="compositionally biased region" description="Basic and acidic residues" evidence="1">
    <location>
        <begin position="202"/>
        <end position="219"/>
    </location>
</feature>
<evidence type="ECO:0000256" key="2">
    <source>
        <dbReference type="SAM" id="SignalP"/>
    </source>
</evidence>
<reference evidence="3" key="1">
    <citation type="submission" date="2018-07" db="EMBL/GenBank/DDBJ databases">
        <authorList>
            <person name="Quirk P.G."/>
            <person name="Krulwich T.A."/>
        </authorList>
    </citation>
    <scope>NUCLEOTIDE SEQUENCE</scope>
</reference>
<feature type="signal peptide" evidence="2">
    <location>
        <begin position="1"/>
        <end position="24"/>
    </location>
</feature>
<protein>
    <submittedName>
        <fullName evidence="3">CSON005895 protein</fullName>
    </submittedName>
</protein>
<sequence>MGKISLIFCLFALSILVSIRLGYADETPGFFLKVTRPSVPRIGRSGNDFENFFLKQSKSVPRIGRRNQFVDQSFPEEQTPAAWYDRLLLPSKRQSPLNNYNNVLPFDDTFLNALTDDLLPLDAPLKFVSWNDLDLALENDSQLREKLINVAQEKQLDELLHLVSPKRRNEIFNKFLWIPGPQTDHQGNSLQEMFYRIDRGQSKETSAEMKKRNSGEKLEYNYQNN</sequence>
<keyword evidence="2" id="KW-0732">Signal</keyword>
<accession>A0A336MWE6</accession>
<evidence type="ECO:0000256" key="1">
    <source>
        <dbReference type="SAM" id="MobiDB-lite"/>
    </source>
</evidence>
<dbReference type="AlphaFoldDB" id="A0A336MWE6"/>
<feature type="region of interest" description="Disordered" evidence="1">
    <location>
        <begin position="202"/>
        <end position="225"/>
    </location>
</feature>
<gene>
    <name evidence="3" type="primary">CSON005895</name>
</gene>
<feature type="chain" id="PRO_5016320051" evidence="2">
    <location>
        <begin position="25"/>
        <end position="225"/>
    </location>
</feature>
<organism evidence="3">
    <name type="scientific">Culicoides sonorensis</name>
    <name type="common">Biting midge</name>
    <dbReference type="NCBI Taxonomy" id="179676"/>
    <lineage>
        <taxon>Eukaryota</taxon>
        <taxon>Metazoa</taxon>
        <taxon>Ecdysozoa</taxon>
        <taxon>Arthropoda</taxon>
        <taxon>Hexapoda</taxon>
        <taxon>Insecta</taxon>
        <taxon>Pterygota</taxon>
        <taxon>Neoptera</taxon>
        <taxon>Endopterygota</taxon>
        <taxon>Diptera</taxon>
        <taxon>Nematocera</taxon>
        <taxon>Chironomoidea</taxon>
        <taxon>Ceratopogonidae</taxon>
        <taxon>Ceratopogoninae</taxon>
        <taxon>Culicoides</taxon>
        <taxon>Monoculicoides</taxon>
    </lineage>
</organism>
<dbReference type="VEuPathDB" id="VectorBase:CSON005895"/>
<proteinExistence type="predicted"/>
<dbReference type="EMBL" id="UFQT01002270">
    <property type="protein sequence ID" value="SSX33053.1"/>
    <property type="molecule type" value="Genomic_DNA"/>
</dbReference>
<name>A0A336MWE6_CULSO</name>
<evidence type="ECO:0000313" key="3">
    <source>
        <dbReference type="EMBL" id="SSX33053.1"/>
    </source>
</evidence>